<dbReference type="PANTHER" id="PTHR35580:SF1">
    <property type="entry name" value="PHYTASE-LIKE DOMAIN-CONTAINING PROTEIN"/>
    <property type="match status" value="1"/>
</dbReference>
<dbReference type="InterPro" id="IPR052918">
    <property type="entry name" value="Motility_Chemotaxis_Reg"/>
</dbReference>
<dbReference type="RefSeq" id="WP_272420812.1">
    <property type="nucleotide sequence ID" value="NZ_JAGTJJ010000007.1"/>
</dbReference>
<name>A0A9X3X3Y2_9BACT</name>
<dbReference type="PROSITE" id="PS51257">
    <property type="entry name" value="PROKAR_LIPOPROTEIN"/>
    <property type="match status" value="1"/>
</dbReference>
<reference evidence="1 2" key="1">
    <citation type="submission" date="2021-04" db="EMBL/GenBank/DDBJ databases">
        <title>Genome analysis of Polyangium sp.</title>
        <authorList>
            <person name="Li Y."/>
            <person name="Wang J."/>
        </authorList>
    </citation>
    <scope>NUCLEOTIDE SEQUENCE [LARGE SCALE GENOMIC DNA]</scope>
    <source>
        <strain evidence="1 2">SDU14</strain>
    </source>
</reference>
<dbReference type="InterPro" id="IPR021655">
    <property type="entry name" value="Put_metal-bd"/>
</dbReference>
<protein>
    <submittedName>
        <fullName evidence="1">Uncharacterized protein</fullName>
    </submittedName>
</protein>
<dbReference type="InterPro" id="IPR011047">
    <property type="entry name" value="Quinoprotein_ADH-like_sf"/>
</dbReference>
<proteinExistence type="predicted"/>
<accession>A0A9X3X3Y2</accession>
<dbReference type="SUPFAM" id="SSF50998">
    <property type="entry name" value="Quinoprotein alcohol dehydrogenase-like"/>
    <property type="match status" value="1"/>
</dbReference>
<dbReference type="AlphaFoldDB" id="A0A9X3X3Y2"/>
<evidence type="ECO:0000313" key="1">
    <source>
        <dbReference type="EMBL" id="MDC3982315.1"/>
    </source>
</evidence>
<dbReference type="PANTHER" id="PTHR35580">
    <property type="entry name" value="CELL SURFACE GLYCOPROTEIN (S-LAYER PROTEIN)-LIKE PROTEIN"/>
    <property type="match status" value="1"/>
</dbReference>
<dbReference type="Pfam" id="PF11617">
    <property type="entry name" value="Cu-binding_MopE"/>
    <property type="match status" value="2"/>
</dbReference>
<comment type="caution">
    <text evidence="1">The sequence shown here is derived from an EMBL/GenBank/DDBJ whole genome shotgun (WGS) entry which is preliminary data.</text>
</comment>
<dbReference type="EMBL" id="JAGTJJ010000007">
    <property type="protein sequence ID" value="MDC3982315.1"/>
    <property type="molecule type" value="Genomic_DNA"/>
</dbReference>
<keyword evidence="2" id="KW-1185">Reference proteome</keyword>
<gene>
    <name evidence="1" type="ORF">KEG57_17490</name>
</gene>
<evidence type="ECO:0000313" key="2">
    <source>
        <dbReference type="Proteomes" id="UP001151081"/>
    </source>
</evidence>
<organism evidence="1 2">
    <name type="scientific">Polyangium jinanense</name>
    <dbReference type="NCBI Taxonomy" id="2829994"/>
    <lineage>
        <taxon>Bacteria</taxon>
        <taxon>Pseudomonadati</taxon>
        <taxon>Myxococcota</taxon>
        <taxon>Polyangia</taxon>
        <taxon>Polyangiales</taxon>
        <taxon>Polyangiaceae</taxon>
        <taxon>Polyangium</taxon>
    </lineage>
</organism>
<sequence>MNDHRPKRPSFSLHHVFFGLCGSAAIAIGGCGDGGSTASTSTGGQAGGMGGAGGQTCVPEICNDLDDDCDGSVDEDVPGAGLSCDTALPGVCAAGTSTCKNAAVTCEPNVKPSPEAPDGLDNDCNGQVDDGLSLGNGLWAKGYGSDAASQYAQGIATDSAGNIAVIGQLSGGDIDFGGGKMKVTGTDDSFLVKLDPSGGFLWQQQFDYAGEYDRINSVAFDPAGNVFAAGTFSSEMTVGGTSLVPNGGGKDIFILKHNASTGAVLWRKVIGASTEPENLFDIAPTPAGGLVITGTSLGDTVNLGGGALKGSFADAYLAVYDAAGAHVFSKRFGNDDLGQNGRTVAVNAAGEIVLGVDLNGAADFGGGVLTSAGGSDIAIAKFSADGTHLWSKVYGTAEQQTVSQVAFDAQGNMLITGPHVDPIDFGCGPASPPNYAGFYVAKLDPSGACVWTRTYGTTPGQTVGTPRLAVDPAGNVLVAGGFSGTMDLGGGAMESGGKQTDVYVLKLSPSGVPIWSRHYGAPAPESDGCAALATDPMGHVVLTGHFEANIDFGTGTIPSGDLGESDVFVAKLSP</sequence>
<dbReference type="Proteomes" id="UP001151081">
    <property type="component" value="Unassembled WGS sequence"/>
</dbReference>
<dbReference type="Gene3D" id="2.80.10.50">
    <property type="match status" value="1"/>
</dbReference>